<dbReference type="STRING" id="561176.SAMN04488561_3944"/>
<sequence length="321" mass="34097">MNLDDAADELYALPPDEFVEARNTLAKRLKSEGAGDVAARVKALRKPTVAAWLTNQLVRQHGDDIHALADLGERMRRAMSAMDGAALRELTAERKKQVDGLLKAARKVAAGAGQKAGPDLIEAVAASLDAAIADPRAAEVLRAARLSHGLEHVGFGSVEDDGEAAEVISLSEARVARGQRLETTRRPRATPAATAEAEPAGEAADSAAETAGAAGAAAEPEPAGDHARAEHELEQAEAAVDAAEEQVDDAEAALDDQRQRLERAQEAVERLTEELAAARRELEQARDDVGSAEDDVETARRASEAARRRRREAKQALSRLS</sequence>
<dbReference type="Gene3D" id="1.20.120.330">
    <property type="entry name" value="Nucleotidyltransferases domain 2"/>
    <property type="match status" value="1"/>
</dbReference>
<proteinExistence type="predicted"/>
<organism evidence="2 3">
    <name type="scientific">Jiangella alba</name>
    <dbReference type="NCBI Taxonomy" id="561176"/>
    <lineage>
        <taxon>Bacteria</taxon>
        <taxon>Bacillati</taxon>
        <taxon>Actinomycetota</taxon>
        <taxon>Actinomycetes</taxon>
        <taxon>Jiangellales</taxon>
        <taxon>Jiangellaceae</taxon>
        <taxon>Jiangella</taxon>
    </lineage>
</organism>
<feature type="compositionally biased region" description="Low complexity" evidence="1">
    <location>
        <begin position="189"/>
        <end position="221"/>
    </location>
</feature>
<accession>A0A1H5PBM7</accession>
<dbReference type="RefSeq" id="WP_069109736.1">
    <property type="nucleotide sequence ID" value="NZ_FNUC01000004.1"/>
</dbReference>
<protein>
    <submittedName>
        <fullName evidence="2">Uncharacterized protein</fullName>
    </submittedName>
</protein>
<feature type="region of interest" description="Disordered" evidence="1">
    <location>
        <begin position="177"/>
        <end position="256"/>
    </location>
</feature>
<dbReference type="AlphaFoldDB" id="A0A1H5PBM7"/>
<feature type="region of interest" description="Disordered" evidence="1">
    <location>
        <begin position="282"/>
        <end position="321"/>
    </location>
</feature>
<feature type="compositionally biased region" description="Basic and acidic residues" evidence="1">
    <location>
        <begin position="223"/>
        <end position="234"/>
    </location>
</feature>
<dbReference type="SUPFAM" id="SSF57997">
    <property type="entry name" value="Tropomyosin"/>
    <property type="match status" value="1"/>
</dbReference>
<gene>
    <name evidence="2" type="ORF">SAMN04488561_3944</name>
</gene>
<name>A0A1H5PBM7_9ACTN</name>
<feature type="compositionally biased region" description="Acidic residues" evidence="1">
    <location>
        <begin position="242"/>
        <end position="254"/>
    </location>
</feature>
<evidence type="ECO:0000256" key="1">
    <source>
        <dbReference type="SAM" id="MobiDB-lite"/>
    </source>
</evidence>
<dbReference type="EMBL" id="FNUC01000004">
    <property type="protein sequence ID" value="SEF10481.1"/>
    <property type="molecule type" value="Genomic_DNA"/>
</dbReference>
<feature type="compositionally biased region" description="Basic and acidic residues" evidence="1">
    <location>
        <begin position="297"/>
        <end position="306"/>
    </location>
</feature>
<keyword evidence="3" id="KW-1185">Reference proteome</keyword>
<evidence type="ECO:0000313" key="3">
    <source>
        <dbReference type="Proteomes" id="UP000181980"/>
    </source>
</evidence>
<evidence type="ECO:0000313" key="2">
    <source>
        <dbReference type="EMBL" id="SEF10481.1"/>
    </source>
</evidence>
<reference evidence="3" key="1">
    <citation type="submission" date="2016-10" db="EMBL/GenBank/DDBJ databases">
        <authorList>
            <person name="Varghese N."/>
            <person name="Submissions S."/>
        </authorList>
    </citation>
    <scope>NUCLEOTIDE SEQUENCE [LARGE SCALE GENOMIC DNA]</scope>
    <source>
        <strain evidence="3">DSM 45237</strain>
    </source>
</reference>
<dbReference type="OrthoDB" id="3541690at2"/>
<dbReference type="Proteomes" id="UP000181980">
    <property type="component" value="Unassembled WGS sequence"/>
</dbReference>